<evidence type="ECO:0000313" key="2">
    <source>
        <dbReference type="Proteomes" id="UP000752696"/>
    </source>
</evidence>
<feature type="non-terminal residue" evidence="1">
    <location>
        <position position="1"/>
    </location>
</feature>
<evidence type="ECO:0000313" key="1">
    <source>
        <dbReference type="EMBL" id="CAD1470247.1"/>
    </source>
</evidence>
<dbReference type="EMBL" id="CAJDYZ010003575">
    <property type="protein sequence ID" value="CAD1470247.1"/>
    <property type="molecule type" value="Genomic_DNA"/>
</dbReference>
<gene>
    <name evidence="1" type="ORF">MHI_LOCUS181751</name>
</gene>
<proteinExistence type="predicted"/>
<feature type="non-terminal residue" evidence="1">
    <location>
        <position position="223"/>
    </location>
</feature>
<reference evidence="1" key="1">
    <citation type="submission" date="2020-07" db="EMBL/GenBank/DDBJ databases">
        <authorList>
            <person name="Nazaruddin N."/>
        </authorList>
    </citation>
    <scope>NUCLEOTIDE SEQUENCE</scope>
</reference>
<dbReference type="OrthoDB" id="6779578at2759"/>
<sequence length="223" mass="24596">DTAVAHVARSTLENAVRQKIRREPTEVDIAGYLSGSLEGELALPSSSRVTFWFKRLGNRWMWSEVRNELSLECLARGGRRVIIPLAAKRQVIGCLRAAVSEHHMSVLLRKPDQGKVFDATSRMERAIASCGQLYTLHSAFINNRLNSLELTPRNPPASSFLLLLKCRPITATMTLAPSAIGKLRNSVKGWRIAGPRNLVPSPAIVKLFFLCTCPMGSTECASL</sequence>
<accession>A0A6V7H1P4</accession>
<name>A0A6V7H1P4_9HYME</name>
<organism evidence="1 2">
    <name type="scientific">Heterotrigona itama</name>
    <dbReference type="NCBI Taxonomy" id="395501"/>
    <lineage>
        <taxon>Eukaryota</taxon>
        <taxon>Metazoa</taxon>
        <taxon>Ecdysozoa</taxon>
        <taxon>Arthropoda</taxon>
        <taxon>Hexapoda</taxon>
        <taxon>Insecta</taxon>
        <taxon>Pterygota</taxon>
        <taxon>Neoptera</taxon>
        <taxon>Endopterygota</taxon>
        <taxon>Hymenoptera</taxon>
        <taxon>Apocrita</taxon>
        <taxon>Aculeata</taxon>
        <taxon>Apoidea</taxon>
        <taxon>Anthophila</taxon>
        <taxon>Apidae</taxon>
        <taxon>Heterotrigona</taxon>
    </lineage>
</organism>
<dbReference type="AlphaFoldDB" id="A0A6V7H1P4"/>
<keyword evidence="2" id="KW-1185">Reference proteome</keyword>
<protein>
    <submittedName>
        <fullName evidence="1">Uncharacterized protein</fullName>
    </submittedName>
</protein>
<comment type="caution">
    <text evidence="1">The sequence shown here is derived from an EMBL/GenBank/DDBJ whole genome shotgun (WGS) entry which is preliminary data.</text>
</comment>
<dbReference type="Proteomes" id="UP000752696">
    <property type="component" value="Unassembled WGS sequence"/>
</dbReference>